<name>A0A0D1DQQ1_MYCMD</name>
<dbReference type="InParanoid" id="A0A0D1DQQ1"/>
<feature type="signal peptide" evidence="1">
    <location>
        <begin position="1"/>
        <end position="19"/>
    </location>
</feature>
<gene>
    <name evidence="2" type="ORF">UMAG_05306</name>
</gene>
<reference evidence="2 3" key="1">
    <citation type="journal article" date="2006" name="Nature">
        <title>Insights from the genome of the biotrophic fungal plant pathogen Ustilago maydis.</title>
        <authorList>
            <person name="Kamper J."/>
            <person name="Kahmann R."/>
            <person name="Bolker M."/>
            <person name="Ma L.J."/>
            <person name="Brefort T."/>
            <person name="Saville B.J."/>
            <person name="Banuett F."/>
            <person name="Kronstad J.W."/>
            <person name="Gold S.E."/>
            <person name="Muller O."/>
            <person name="Perlin M.H."/>
            <person name="Wosten H.A."/>
            <person name="de Vries R."/>
            <person name="Ruiz-Herrera J."/>
            <person name="Reynaga-Pena C.G."/>
            <person name="Snetselaar K."/>
            <person name="McCann M."/>
            <person name="Perez-Martin J."/>
            <person name="Feldbrugge M."/>
            <person name="Basse C.W."/>
            <person name="Steinberg G."/>
            <person name="Ibeas J.I."/>
            <person name="Holloman W."/>
            <person name="Guzman P."/>
            <person name="Farman M."/>
            <person name="Stajich J.E."/>
            <person name="Sentandreu R."/>
            <person name="Gonzalez-Prieto J.M."/>
            <person name="Kennell J.C."/>
            <person name="Molina L."/>
            <person name="Schirawski J."/>
            <person name="Mendoza-Mendoza A."/>
            <person name="Greilinger D."/>
            <person name="Munch K."/>
            <person name="Rossel N."/>
            <person name="Scherer M."/>
            <person name="Vranes M."/>
            <person name="Ladendorf O."/>
            <person name="Vincon V."/>
            <person name="Fuchs U."/>
            <person name="Sandrock B."/>
            <person name="Meng S."/>
            <person name="Ho E.C."/>
            <person name="Cahill M.J."/>
            <person name="Boyce K.J."/>
            <person name="Klose J."/>
            <person name="Klosterman S.J."/>
            <person name="Deelstra H.J."/>
            <person name="Ortiz-Castellanos L."/>
            <person name="Li W."/>
            <person name="Sanchez-Alonso P."/>
            <person name="Schreier P.H."/>
            <person name="Hauser-Hahn I."/>
            <person name="Vaupel M."/>
            <person name="Koopmann E."/>
            <person name="Friedrich G."/>
            <person name="Voss H."/>
            <person name="Schluter T."/>
            <person name="Margolis J."/>
            <person name="Platt D."/>
            <person name="Swimmer C."/>
            <person name="Gnirke A."/>
            <person name="Chen F."/>
            <person name="Vysotskaia V."/>
            <person name="Mannhaupt G."/>
            <person name="Guldener U."/>
            <person name="Munsterkotter M."/>
            <person name="Haase D."/>
            <person name="Oesterheld M."/>
            <person name="Mewes H.W."/>
            <person name="Mauceli E.W."/>
            <person name="DeCaprio D."/>
            <person name="Wade C.M."/>
            <person name="Butler J."/>
            <person name="Young S."/>
            <person name="Jaffe D.B."/>
            <person name="Calvo S."/>
            <person name="Nusbaum C."/>
            <person name="Galagan J."/>
            <person name="Birren B.W."/>
        </authorList>
    </citation>
    <scope>NUCLEOTIDE SEQUENCE [LARGE SCALE GENOMIC DNA]</scope>
    <source>
        <strain evidence="3">DSM 14603 / FGSC 9021 / UM521</strain>
    </source>
</reference>
<dbReference type="KEGG" id="uma:UMAG_05306"/>
<keyword evidence="3" id="KW-1185">Reference proteome</keyword>
<evidence type="ECO:0000313" key="2">
    <source>
        <dbReference type="EMBL" id="KIS66306.1"/>
    </source>
</evidence>
<dbReference type="RefSeq" id="XP_011392018.1">
    <property type="nucleotide sequence ID" value="XM_011393716.1"/>
</dbReference>
<accession>A0A0D1DQQ1</accession>
<feature type="chain" id="PRO_5002229569" evidence="1">
    <location>
        <begin position="20"/>
        <end position="287"/>
    </location>
</feature>
<dbReference type="Proteomes" id="UP000000561">
    <property type="component" value="Chromosome 19"/>
</dbReference>
<protein>
    <submittedName>
        <fullName evidence="2">Uncharacterized protein</fullName>
    </submittedName>
</protein>
<keyword evidence="1" id="KW-0732">Signal</keyword>
<evidence type="ECO:0000256" key="1">
    <source>
        <dbReference type="SAM" id="SignalP"/>
    </source>
</evidence>
<evidence type="ECO:0000313" key="3">
    <source>
        <dbReference type="Proteomes" id="UP000000561"/>
    </source>
</evidence>
<proteinExistence type="predicted"/>
<dbReference type="AlphaFoldDB" id="A0A0D1DQQ1"/>
<dbReference type="GeneID" id="23565233"/>
<sequence length="287" mass="32301">MHSSGLAIRVFFVVTIVLAQFSCHTCAASDDELDIFDYHHSIGAADPSSSIDAHVIAQNDQSYPSTQIHGIPYLSESPRSRFVEDPGLPSVGPAAVSARLSGANTDVPSSSRHLRRLHSSPRAGFQQPINVRLPVLHEAPLPQEEYWHIFRSFRYKLDRLRLNPATLKLSQPLKDVQRVHLDLLHTQLQLQIDSKQAVFITPTADHKARIIAIPIQSEHFKNTIVELHPSQKVAWAILSIKNHPQTVVTWLSYALLEVHDRETLEDVLKNGHRVRTLGNFLTYRPPT</sequence>
<dbReference type="eggNOG" id="ENOG502R2Z9">
    <property type="taxonomic scope" value="Eukaryota"/>
</dbReference>
<organism evidence="2 3">
    <name type="scientific">Mycosarcoma maydis</name>
    <name type="common">Corn smut fungus</name>
    <name type="synonym">Ustilago maydis</name>
    <dbReference type="NCBI Taxonomy" id="5270"/>
    <lineage>
        <taxon>Eukaryota</taxon>
        <taxon>Fungi</taxon>
        <taxon>Dikarya</taxon>
        <taxon>Basidiomycota</taxon>
        <taxon>Ustilaginomycotina</taxon>
        <taxon>Ustilaginomycetes</taxon>
        <taxon>Ustilaginales</taxon>
        <taxon>Ustilaginaceae</taxon>
        <taxon>Mycosarcoma</taxon>
    </lineage>
</organism>
<dbReference type="OrthoDB" id="10520045at2759"/>
<dbReference type="EMBL" id="CM003158">
    <property type="protein sequence ID" value="KIS66306.1"/>
    <property type="molecule type" value="Genomic_DNA"/>
</dbReference>
<dbReference type="VEuPathDB" id="FungiDB:UMAG_05306"/>